<reference evidence="1 2" key="1">
    <citation type="submission" date="2019-09" db="EMBL/GenBank/DDBJ databases">
        <title>Serinicoccus pratensis sp. nov., isolated from meadow soil.</title>
        <authorList>
            <person name="Zhang W."/>
        </authorList>
    </citation>
    <scope>NUCLEOTIDE SEQUENCE [LARGE SCALE GENOMIC DNA]</scope>
    <source>
        <strain evidence="1 2">W204</strain>
    </source>
</reference>
<dbReference type="GO" id="GO:0016787">
    <property type="term" value="F:hydrolase activity"/>
    <property type="evidence" value="ECO:0007669"/>
    <property type="project" value="UniProtKB-KW"/>
</dbReference>
<dbReference type="Gene3D" id="1.10.3210.10">
    <property type="entry name" value="Hypothetical protein af1432"/>
    <property type="match status" value="1"/>
</dbReference>
<dbReference type="PANTHER" id="PTHR21174">
    <property type="match status" value="1"/>
</dbReference>
<dbReference type="AlphaFoldDB" id="A0A5J6V8M7"/>
<organism evidence="1 2">
    <name type="scientific">Ornithinimicrobium pratense</name>
    <dbReference type="NCBI Taxonomy" id="2593973"/>
    <lineage>
        <taxon>Bacteria</taxon>
        <taxon>Bacillati</taxon>
        <taxon>Actinomycetota</taxon>
        <taxon>Actinomycetes</taxon>
        <taxon>Micrococcales</taxon>
        <taxon>Ornithinimicrobiaceae</taxon>
        <taxon>Ornithinimicrobium</taxon>
    </lineage>
</organism>
<evidence type="ECO:0000313" key="2">
    <source>
        <dbReference type="Proteomes" id="UP000326546"/>
    </source>
</evidence>
<dbReference type="PANTHER" id="PTHR21174:SF0">
    <property type="entry name" value="HD PHOSPHOHYDROLASE FAMILY PROTEIN-RELATED"/>
    <property type="match status" value="1"/>
</dbReference>
<dbReference type="EMBL" id="CP044427">
    <property type="protein sequence ID" value="QFG69433.1"/>
    <property type="molecule type" value="Genomic_DNA"/>
</dbReference>
<dbReference type="SUPFAM" id="SSF109604">
    <property type="entry name" value="HD-domain/PDEase-like"/>
    <property type="match status" value="1"/>
</dbReference>
<gene>
    <name evidence="1" type="ORF">FY030_12620</name>
</gene>
<dbReference type="OrthoDB" id="9808993at2"/>
<dbReference type="KEGG" id="serw:FY030_12620"/>
<dbReference type="Proteomes" id="UP000326546">
    <property type="component" value="Chromosome"/>
</dbReference>
<keyword evidence="1" id="KW-0378">Hydrolase</keyword>
<keyword evidence="2" id="KW-1185">Reference proteome</keyword>
<evidence type="ECO:0000313" key="1">
    <source>
        <dbReference type="EMBL" id="QFG69433.1"/>
    </source>
</evidence>
<accession>A0A5J6V8M7</accession>
<dbReference type="PIRSF" id="PIRSF035170">
    <property type="entry name" value="HD_phosphohydro"/>
    <property type="match status" value="1"/>
</dbReference>
<dbReference type="RefSeq" id="WP_158061807.1">
    <property type="nucleotide sequence ID" value="NZ_CP044427.1"/>
</dbReference>
<proteinExistence type="predicted"/>
<name>A0A5J6V8M7_9MICO</name>
<protein>
    <submittedName>
        <fullName evidence="1">Metal-dependent phosphohydrolase</fullName>
    </submittedName>
</protein>
<dbReference type="InterPro" id="IPR009218">
    <property type="entry name" value="HD_phosphohydro"/>
</dbReference>
<sequence>MTSAGTALAEPLLDRWLSDAAHLAPDAGRDLWLAEGSLLLRGWSEPHRRYHTAEHLTETLAAVDELEGAGSVDADEALVARGVLWYHDLVYDPRAAPGSNEHRSAMMARDHLHRLGVHAATVDAIEAGVLMTFGHDVPSAAAAPRMLDAVHDADLWILGAPVERYAAYRRQVRQEYAHVPDPAFRLGRTTVMAPFLQRERIYRTEHAHFAWTDPARTNLATELADLSPDPEAPRP</sequence>